<proteinExistence type="predicted"/>
<reference evidence="1" key="1">
    <citation type="submission" date="2021-05" db="EMBL/GenBank/DDBJ databases">
        <title>The genome of the haptophyte Pavlova lutheri (Diacronema luteri, Pavlovales) - a model for lipid biosynthesis in eukaryotic algae.</title>
        <authorList>
            <person name="Hulatt C.J."/>
            <person name="Posewitz M.C."/>
        </authorList>
    </citation>
    <scope>NUCLEOTIDE SEQUENCE</scope>
    <source>
        <strain evidence="1">NIVA-4/92</strain>
    </source>
</reference>
<dbReference type="AlphaFoldDB" id="A0A8J6CKM1"/>
<comment type="caution">
    <text evidence="1">The sequence shown here is derived from an EMBL/GenBank/DDBJ whole genome shotgun (WGS) entry which is preliminary data.</text>
</comment>
<dbReference type="OrthoDB" id="10621142at2759"/>
<accession>A0A8J6CKM1</accession>
<evidence type="ECO:0000313" key="2">
    <source>
        <dbReference type="Proteomes" id="UP000751190"/>
    </source>
</evidence>
<name>A0A8J6CKM1_DIALT</name>
<evidence type="ECO:0000313" key="1">
    <source>
        <dbReference type="EMBL" id="KAG8471248.1"/>
    </source>
</evidence>
<dbReference type="Proteomes" id="UP000751190">
    <property type="component" value="Unassembled WGS sequence"/>
</dbReference>
<protein>
    <submittedName>
        <fullName evidence="1">Uncharacterized protein</fullName>
    </submittedName>
</protein>
<gene>
    <name evidence="1" type="ORF">KFE25_009669</name>
</gene>
<sequence>MRGARLLSSKAADADSPFPVVPVVAVLLSAPIVGFKTGVLSLEQLPDNVRAALPPWATRYLLTATPPPPSEAPPAVLVPPALSPERPAELPAVAAPAAVSRYLAANKPQIVALLWRDLEKVKADGTWSKVFFQPFTARKLARERREIEQQLARFGEGGK</sequence>
<organism evidence="1 2">
    <name type="scientific">Diacronema lutheri</name>
    <name type="common">Unicellular marine alga</name>
    <name type="synonym">Monochrysis lutheri</name>
    <dbReference type="NCBI Taxonomy" id="2081491"/>
    <lineage>
        <taxon>Eukaryota</taxon>
        <taxon>Haptista</taxon>
        <taxon>Haptophyta</taxon>
        <taxon>Pavlovophyceae</taxon>
        <taxon>Pavlovales</taxon>
        <taxon>Pavlovaceae</taxon>
        <taxon>Diacronema</taxon>
    </lineage>
</organism>
<keyword evidence="2" id="KW-1185">Reference proteome</keyword>
<dbReference type="EMBL" id="JAGTXO010000001">
    <property type="protein sequence ID" value="KAG8471248.1"/>
    <property type="molecule type" value="Genomic_DNA"/>
</dbReference>